<dbReference type="EMBL" id="CP000302">
    <property type="protein sequence ID" value="ABE54660.1"/>
    <property type="molecule type" value="Genomic_DNA"/>
</dbReference>
<dbReference type="InterPro" id="IPR011057">
    <property type="entry name" value="Mss4-like_sf"/>
</dbReference>
<dbReference type="GO" id="GO:0016846">
    <property type="term" value="F:carbon-sulfur lyase activity"/>
    <property type="evidence" value="ECO:0007669"/>
    <property type="project" value="InterPro"/>
</dbReference>
<dbReference type="STRING" id="318161.Sden_1374"/>
<dbReference type="InterPro" id="IPR006913">
    <property type="entry name" value="CENP-V/GFA"/>
</dbReference>
<evidence type="ECO:0000259" key="5">
    <source>
        <dbReference type="PROSITE" id="PS51891"/>
    </source>
</evidence>
<sequence>MERRASCNCGQVSVTTKGEPLRVSVCHCIACQKRTGSAFGVQARFPIDHTKIFGETKVYQRTGESGAVIDFYFCPNCGATAYFSSVSLPEVIAIPVGNFASLTFNIVPQLGSQGDHKSAAQTFPHPTVSIYQVRALPWVNLTGINDVYD</sequence>
<evidence type="ECO:0000256" key="4">
    <source>
        <dbReference type="ARBA" id="ARBA00023239"/>
    </source>
</evidence>
<dbReference type="PROSITE" id="PS51891">
    <property type="entry name" value="CENP_V_GFA"/>
    <property type="match status" value="1"/>
</dbReference>
<gene>
    <name evidence="6" type="ordered locus">Sden_1374</name>
</gene>
<dbReference type="RefSeq" id="WP_011495818.1">
    <property type="nucleotide sequence ID" value="NC_007954.1"/>
</dbReference>
<evidence type="ECO:0000256" key="3">
    <source>
        <dbReference type="ARBA" id="ARBA00022833"/>
    </source>
</evidence>
<dbReference type="PANTHER" id="PTHR33337:SF40">
    <property type="entry name" value="CENP-V_GFA DOMAIN-CONTAINING PROTEIN-RELATED"/>
    <property type="match status" value="1"/>
</dbReference>
<organism evidence="6 7">
    <name type="scientific">Shewanella denitrificans (strain OS217 / ATCC BAA-1090 / DSM 15013)</name>
    <dbReference type="NCBI Taxonomy" id="318161"/>
    <lineage>
        <taxon>Bacteria</taxon>
        <taxon>Pseudomonadati</taxon>
        <taxon>Pseudomonadota</taxon>
        <taxon>Gammaproteobacteria</taxon>
        <taxon>Alteromonadales</taxon>
        <taxon>Shewanellaceae</taxon>
        <taxon>Shewanella</taxon>
    </lineage>
</organism>
<feature type="domain" description="CENP-V/GFA" evidence="5">
    <location>
        <begin position="3"/>
        <end position="115"/>
    </location>
</feature>
<protein>
    <submittedName>
        <fullName evidence="6">Glutathione-dependent formaldehyde-activating, GFA</fullName>
    </submittedName>
</protein>
<name>Q12PG6_SHEDO</name>
<dbReference type="KEGG" id="sdn:Sden_1374"/>
<dbReference type="OrthoDB" id="4188830at2"/>
<keyword evidence="3" id="KW-0862">Zinc</keyword>
<dbReference type="Gene3D" id="3.90.1590.10">
    <property type="entry name" value="glutathione-dependent formaldehyde- activating enzyme (gfa)"/>
    <property type="match status" value="1"/>
</dbReference>
<dbReference type="eggNOG" id="COG3791">
    <property type="taxonomic scope" value="Bacteria"/>
</dbReference>
<dbReference type="AlphaFoldDB" id="Q12PG6"/>
<dbReference type="PANTHER" id="PTHR33337">
    <property type="entry name" value="GFA DOMAIN-CONTAINING PROTEIN"/>
    <property type="match status" value="1"/>
</dbReference>
<proteinExistence type="inferred from homology"/>
<dbReference type="HOGENOM" id="CLU_055491_3_4_6"/>
<keyword evidence="2" id="KW-0479">Metal-binding</keyword>
<dbReference type="GO" id="GO:0046872">
    <property type="term" value="F:metal ion binding"/>
    <property type="evidence" value="ECO:0007669"/>
    <property type="project" value="UniProtKB-KW"/>
</dbReference>
<evidence type="ECO:0000256" key="1">
    <source>
        <dbReference type="ARBA" id="ARBA00005495"/>
    </source>
</evidence>
<dbReference type="SUPFAM" id="SSF51316">
    <property type="entry name" value="Mss4-like"/>
    <property type="match status" value="1"/>
</dbReference>
<comment type="similarity">
    <text evidence="1">Belongs to the Gfa family.</text>
</comment>
<keyword evidence="7" id="KW-1185">Reference proteome</keyword>
<evidence type="ECO:0000313" key="7">
    <source>
        <dbReference type="Proteomes" id="UP000001982"/>
    </source>
</evidence>
<accession>Q12PG6</accession>
<reference evidence="6 7" key="1">
    <citation type="submission" date="2006-03" db="EMBL/GenBank/DDBJ databases">
        <title>Complete sequence of Shewanella denitrificans OS217.</title>
        <authorList>
            <consortium name="US DOE Joint Genome Institute"/>
            <person name="Copeland A."/>
            <person name="Lucas S."/>
            <person name="Lapidus A."/>
            <person name="Barry K."/>
            <person name="Detter J.C."/>
            <person name="Glavina del Rio T."/>
            <person name="Hammon N."/>
            <person name="Israni S."/>
            <person name="Dalin E."/>
            <person name="Tice H."/>
            <person name="Pitluck S."/>
            <person name="Brettin T."/>
            <person name="Bruce D."/>
            <person name="Han C."/>
            <person name="Tapia R."/>
            <person name="Gilna P."/>
            <person name="Kiss H."/>
            <person name="Schmutz J."/>
            <person name="Larimer F."/>
            <person name="Land M."/>
            <person name="Hauser L."/>
            <person name="Kyrpides N."/>
            <person name="Lykidis A."/>
            <person name="Richardson P."/>
        </authorList>
    </citation>
    <scope>NUCLEOTIDE SEQUENCE [LARGE SCALE GENOMIC DNA]</scope>
    <source>
        <strain evidence="7">OS217 / ATCC BAA-1090 / DSM 15013</strain>
    </source>
</reference>
<evidence type="ECO:0000256" key="2">
    <source>
        <dbReference type="ARBA" id="ARBA00022723"/>
    </source>
</evidence>
<keyword evidence="4" id="KW-0456">Lyase</keyword>
<dbReference type="Pfam" id="PF04828">
    <property type="entry name" value="GFA"/>
    <property type="match status" value="1"/>
</dbReference>
<evidence type="ECO:0000313" key="6">
    <source>
        <dbReference type="EMBL" id="ABE54660.1"/>
    </source>
</evidence>
<dbReference type="Proteomes" id="UP000001982">
    <property type="component" value="Chromosome"/>
</dbReference>